<dbReference type="Proteomes" id="UP000236291">
    <property type="component" value="Unassembled WGS sequence"/>
</dbReference>
<evidence type="ECO:0000313" key="2">
    <source>
        <dbReference type="EMBL" id="PNY02524.1"/>
    </source>
</evidence>
<accession>A0A2K3NHK9</accession>
<proteinExistence type="predicted"/>
<dbReference type="AlphaFoldDB" id="A0A2K3NHK9"/>
<keyword evidence="1" id="KW-0472">Membrane</keyword>
<keyword evidence="1" id="KW-0812">Transmembrane</keyword>
<evidence type="ECO:0000256" key="1">
    <source>
        <dbReference type="SAM" id="Phobius"/>
    </source>
</evidence>
<dbReference type="EMBL" id="ASHM01021466">
    <property type="protein sequence ID" value="PNY02524.1"/>
    <property type="molecule type" value="Genomic_DNA"/>
</dbReference>
<keyword evidence="1" id="KW-1133">Transmembrane helix</keyword>
<evidence type="ECO:0000313" key="3">
    <source>
        <dbReference type="Proteomes" id="UP000236291"/>
    </source>
</evidence>
<organism evidence="2 3">
    <name type="scientific">Trifolium pratense</name>
    <name type="common">Red clover</name>
    <dbReference type="NCBI Taxonomy" id="57577"/>
    <lineage>
        <taxon>Eukaryota</taxon>
        <taxon>Viridiplantae</taxon>
        <taxon>Streptophyta</taxon>
        <taxon>Embryophyta</taxon>
        <taxon>Tracheophyta</taxon>
        <taxon>Spermatophyta</taxon>
        <taxon>Magnoliopsida</taxon>
        <taxon>eudicotyledons</taxon>
        <taxon>Gunneridae</taxon>
        <taxon>Pentapetalae</taxon>
        <taxon>rosids</taxon>
        <taxon>fabids</taxon>
        <taxon>Fabales</taxon>
        <taxon>Fabaceae</taxon>
        <taxon>Papilionoideae</taxon>
        <taxon>50 kb inversion clade</taxon>
        <taxon>NPAAA clade</taxon>
        <taxon>Hologalegina</taxon>
        <taxon>IRL clade</taxon>
        <taxon>Trifolieae</taxon>
        <taxon>Trifolium</taxon>
    </lineage>
</organism>
<reference evidence="2 3" key="1">
    <citation type="journal article" date="2014" name="Am. J. Bot.">
        <title>Genome assembly and annotation for red clover (Trifolium pratense; Fabaceae).</title>
        <authorList>
            <person name="Istvanek J."/>
            <person name="Jaros M."/>
            <person name="Krenek A."/>
            <person name="Repkova J."/>
        </authorList>
    </citation>
    <scope>NUCLEOTIDE SEQUENCE [LARGE SCALE GENOMIC DNA]</scope>
    <source>
        <strain evidence="3">cv. Tatra</strain>
        <tissue evidence="2">Young leaves</tissue>
    </source>
</reference>
<feature type="non-terminal residue" evidence="2">
    <location>
        <position position="1"/>
    </location>
</feature>
<sequence length="55" mass="5965">GFAMVVRQGLSCCRHVEVVDRKSSALMFVFIYLVVAHACGSTMGLGVFMTPDEPT</sequence>
<gene>
    <name evidence="2" type="ORF">L195_g025835</name>
</gene>
<reference evidence="2 3" key="2">
    <citation type="journal article" date="2017" name="Front. Plant Sci.">
        <title>Gene Classification and Mining of Molecular Markers Useful in Red Clover (Trifolium pratense) Breeding.</title>
        <authorList>
            <person name="Istvanek J."/>
            <person name="Dluhosova J."/>
            <person name="Dluhos P."/>
            <person name="Patkova L."/>
            <person name="Nedelnik J."/>
            <person name="Repkova J."/>
        </authorList>
    </citation>
    <scope>NUCLEOTIDE SEQUENCE [LARGE SCALE GENOMIC DNA]</scope>
    <source>
        <strain evidence="3">cv. Tatra</strain>
        <tissue evidence="2">Young leaves</tissue>
    </source>
</reference>
<name>A0A2K3NHK9_TRIPR</name>
<comment type="caution">
    <text evidence="2">The sequence shown here is derived from an EMBL/GenBank/DDBJ whole genome shotgun (WGS) entry which is preliminary data.</text>
</comment>
<protein>
    <submittedName>
        <fullName evidence="2">Uncharacterized protein</fullName>
    </submittedName>
</protein>
<feature type="transmembrane region" description="Helical" evidence="1">
    <location>
        <begin position="25"/>
        <end position="49"/>
    </location>
</feature>